<feature type="coiled-coil region" evidence="2">
    <location>
        <begin position="663"/>
        <end position="690"/>
    </location>
</feature>
<dbReference type="OrthoDB" id="64867at2759"/>
<dbReference type="Gene3D" id="1.25.40.280">
    <property type="entry name" value="alix/aip1 like domains"/>
    <property type="match status" value="1"/>
</dbReference>
<dbReference type="STRING" id="341454.A0A4S2MKY8"/>
<name>A0A4S2MKY8_9PEZI</name>
<dbReference type="Gene3D" id="1.20.120.560">
    <property type="entry name" value="alix/aip1 in complex with the ypdl late domain"/>
    <property type="match status" value="1"/>
</dbReference>
<protein>
    <submittedName>
        <fullName evidence="5">BRO1-domain-containing protein</fullName>
    </submittedName>
</protein>
<dbReference type="InterPro" id="IPR025304">
    <property type="entry name" value="ALIX_V_dom"/>
</dbReference>
<proteinExistence type="inferred from homology"/>
<dbReference type="InParanoid" id="A0A4S2MKY8"/>
<organism evidence="5 6">
    <name type="scientific">Ascodesmis nigricans</name>
    <dbReference type="NCBI Taxonomy" id="341454"/>
    <lineage>
        <taxon>Eukaryota</taxon>
        <taxon>Fungi</taxon>
        <taxon>Dikarya</taxon>
        <taxon>Ascomycota</taxon>
        <taxon>Pezizomycotina</taxon>
        <taxon>Pezizomycetes</taxon>
        <taxon>Pezizales</taxon>
        <taxon>Ascodesmidaceae</taxon>
        <taxon>Ascodesmis</taxon>
    </lineage>
</organism>
<evidence type="ECO:0000313" key="5">
    <source>
        <dbReference type="EMBL" id="TGZ77632.1"/>
    </source>
</evidence>
<dbReference type="Pfam" id="PF13949">
    <property type="entry name" value="ALIX_LYPXL_bnd"/>
    <property type="match status" value="1"/>
</dbReference>
<evidence type="ECO:0000256" key="3">
    <source>
        <dbReference type="SAM" id="MobiDB-lite"/>
    </source>
</evidence>
<feature type="compositionally biased region" description="Low complexity" evidence="3">
    <location>
        <begin position="767"/>
        <end position="781"/>
    </location>
</feature>
<dbReference type="InterPro" id="IPR038499">
    <property type="entry name" value="BRO1_sf"/>
</dbReference>
<reference evidence="5 6" key="1">
    <citation type="submission" date="2019-04" db="EMBL/GenBank/DDBJ databases">
        <title>Comparative genomics and transcriptomics to analyze fruiting body development in filamentous ascomycetes.</title>
        <authorList>
            <consortium name="DOE Joint Genome Institute"/>
            <person name="Lutkenhaus R."/>
            <person name="Traeger S."/>
            <person name="Breuer J."/>
            <person name="Kuo A."/>
            <person name="Lipzen A."/>
            <person name="Pangilinan J."/>
            <person name="Dilworth D."/>
            <person name="Sandor L."/>
            <person name="Poggeler S."/>
            <person name="Barry K."/>
            <person name="Grigoriev I.V."/>
            <person name="Nowrousian M."/>
        </authorList>
    </citation>
    <scope>NUCLEOTIDE SEQUENCE [LARGE SCALE GENOMIC DNA]</scope>
    <source>
        <strain evidence="5 6">CBS 389.68</strain>
    </source>
</reference>
<evidence type="ECO:0000259" key="4">
    <source>
        <dbReference type="PROSITE" id="PS51180"/>
    </source>
</evidence>
<dbReference type="AlphaFoldDB" id="A0A4S2MKY8"/>
<dbReference type="PANTHER" id="PTHR23030">
    <property type="entry name" value="PCD6 INTERACTING PROTEIN-RELATED"/>
    <property type="match status" value="1"/>
</dbReference>
<feature type="domain" description="BRO1" evidence="4">
    <location>
        <begin position="5"/>
        <end position="399"/>
    </location>
</feature>
<evidence type="ECO:0000313" key="6">
    <source>
        <dbReference type="Proteomes" id="UP000298138"/>
    </source>
</evidence>
<dbReference type="SMART" id="SM01041">
    <property type="entry name" value="BRO1"/>
    <property type="match status" value="1"/>
</dbReference>
<dbReference type="Gene3D" id="1.20.140.50">
    <property type="entry name" value="alix/aip1 like domains"/>
    <property type="match status" value="1"/>
</dbReference>
<feature type="compositionally biased region" description="Pro residues" evidence="3">
    <location>
        <begin position="782"/>
        <end position="802"/>
    </location>
</feature>
<feature type="region of interest" description="Disordered" evidence="3">
    <location>
        <begin position="742"/>
        <end position="842"/>
    </location>
</feature>
<accession>A0A4S2MKY8</accession>
<feature type="compositionally biased region" description="Low complexity" evidence="3">
    <location>
        <begin position="803"/>
        <end position="823"/>
    </location>
</feature>
<feature type="coiled-coil region" evidence="2">
    <location>
        <begin position="555"/>
        <end position="582"/>
    </location>
</feature>
<dbReference type="InterPro" id="IPR004328">
    <property type="entry name" value="BRO1_dom"/>
</dbReference>
<comment type="similarity">
    <text evidence="1">Belongs to the palA/RIM20 family.</text>
</comment>
<evidence type="ECO:0000256" key="2">
    <source>
        <dbReference type="SAM" id="Coils"/>
    </source>
</evidence>
<dbReference type="EMBL" id="ML220151">
    <property type="protein sequence ID" value="TGZ77632.1"/>
    <property type="molecule type" value="Genomic_DNA"/>
</dbReference>
<dbReference type="GO" id="GO:0005768">
    <property type="term" value="C:endosome"/>
    <property type="evidence" value="ECO:0007669"/>
    <property type="project" value="TreeGrafter"/>
</dbReference>
<dbReference type="CDD" id="cd09241">
    <property type="entry name" value="BRO1_ScRim20-like"/>
    <property type="match status" value="1"/>
</dbReference>
<keyword evidence="6" id="KW-1185">Reference proteome</keyword>
<dbReference type="Pfam" id="PF03097">
    <property type="entry name" value="BRO1"/>
    <property type="match status" value="1"/>
</dbReference>
<feature type="compositionally biased region" description="Basic and acidic residues" evidence="3">
    <location>
        <begin position="742"/>
        <end position="751"/>
    </location>
</feature>
<dbReference type="PANTHER" id="PTHR23030:SF39">
    <property type="entry name" value="PROGRAMMED CELL DEATH 6-INTERACTING PROTEIN"/>
    <property type="match status" value="1"/>
</dbReference>
<evidence type="ECO:0000256" key="1">
    <source>
        <dbReference type="ARBA" id="ARBA00038154"/>
    </source>
</evidence>
<sequence>MLNLPYLPVPFRTSKPLALSNAVKQYICSKYDQHPDMFSSDLATIDQLRTSAITVQEPHISGVQKLAQYAAHLQWISGKFPIDIGADFTWSPSLGYNTSTPITQNNLQFERANILFNLGALYANLANQSPRTDAAGLKTACNYYMAAAGTFKYIESVVLPELRSAPPEDMDAVTLACLEQLMLAQAQECFWLKAVKDGNKDSLIARLAASIADYYDQAAEFGTNADAITSEWVHHMGAKHSHFAAAAQYRASEDCLNRSKYGEQVARLKEALSTVNDAVRQHGRYLNATVKDDLLGLKEKVMDVLKGAEKDNDIIYLETVPPTSALPRIQRASMVKSTIPTEIQNGSNFISDSGPFGPPLFTKLVPFAVSIATSIYTERRDRLINETIIGELATLTAQLHDLLQSLNLPGSLHALEKPLGLPPAIIAHADDVRQQGGINKLYSAIADIEKLKSNDTAIFRDAAAILQAEAAEDEQLRLRHGTARWTRPSSAEAAKTLKDKVAEYENILRSADESDKLVRRKLETCEGLLRLLGGGLGAIEEFVPNSVRATLTPKVDREVAKLRQFLNEVSRLESRRRKMIEEIRGKAKEDDITPSILLETSRLERANPPQPLSPTSFEPLISSRLETLYTPLQTLLTSEAASQSTLITQLRDANTSFLASRRVDTSLRQREEALQKLENAYAKYRELGGNLETGRKFYNDLAKLLQRFVDECAGFVGGRRREAGVIEVDITASMHNLRINEQERQQERQHELFQQQQQQRSPPPQAHSPQFHPSPQKQQRPPQTPTTPAPTTPQTPRTPAPATPVQVQQPQQAQQQQPRIPQPGLWHGDASTPIRFAPPPPK</sequence>
<dbReference type="PROSITE" id="PS51180">
    <property type="entry name" value="BRO1"/>
    <property type="match status" value="1"/>
</dbReference>
<keyword evidence="2" id="KW-0175">Coiled coil</keyword>
<gene>
    <name evidence="5" type="ORF">EX30DRAFT_343999</name>
</gene>
<dbReference type="Proteomes" id="UP000298138">
    <property type="component" value="Unassembled WGS sequence"/>
</dbReference>
<dbReference type="FunCoup" id="A0A4S2MKY8">
    <property type="interactions" value="1179"/>
</dbReference>